<dbReference type="InterPro" id="IPR027359">
    <property type="entry name" value="Volt_channel_dom_sf"/>
</dbReference>
<evidence type="ECO:0000313" key="20">
    <source>
        <dbReference type="EMBL" id="GMH65153.1"/>
    </source>
</evidence>
<dbReference type="PANTHER" id="PTHR45628:SF7">
    <property type="entry name" value="VOLTAGE-DEPENDENT CALCIUM CHANNEL TYPE A SUBUNIT ALPHA-1"/>
    <property type="match status" value="1"/>
</dbReference>
<feature type="compositionally biased region" description="Basic and acidic residues" evidence="16">
    <location>
        <begin position="775"/>
        <end position="793"/>
    </location>
</feature>
<evidence type="ECO:0000256" key="14">
    <source>
        <dbReference type="PIRSR" id="PIRSR602077-1"/>
    </source>
</evidence>
<evidence type="ECO:0000256" key="8">
    <source>
        <dbReference type="ARBA" id="ARBA00022882"/>
    </source>
</evidence>
<evidence type="ECO:0000256" key="7">
    <source>
        <dbReference type="ARBA" id="ARBA00022837"/>
    </source>
</evidence>
<keyword evidence="9 17" id="KW-1133">Transmembrane helix</keyword>
<keyword evidence="12" id="KW-0325">Glycoprotein</keyword>
<dbReference type="PRINTS" id="PR00167">
    <property type="entry name" value="CACHANNEL"/>
</dbReference>
<dbReference type="GO" id="GO:0046872">
    <property type="term" value="F:metal ion binding"/>
    <property type="evidence" value="ECO:0007669"/>
    <property type="project" value="UniProtKB-KW"/>
</dbReference>
<dbReference type="Gene3D" id="1.10.238.10">
    <property type="entry name" value="EF-hand"/>
    <property type="match status" value="1"/>
</dbReference>
<feature type="binding site" evidence="14">
    <location>
        <position position="1272"/>
    </location>
    <ligand>
        <name>Ca(2+)</name>
        <dbReference type="ChEBI" id="CHEBI:29108"/>
    </ligand>
</feature>
<dbReference type="GO" id="GO:0008331">
    <property type="term" value="F:high voltage-gated calcium channel activity"/>
    <property type="evidence" value="ECO:0007669"/>
    <property type="project" value="TreeGrafter"/>
</dbReference>
<comment type="subcellular location">
    <subcellularLocation>
        <location evidence="1 15">Membrane</location>
        <topology evidence="1 15">Multi-pass membrane protein</topology>
    </subcellularLocation>
</comment>
<dbReference type="PANTHER" id="PTHR45628">
    <property type="entry name" value="VOLTAGE-DEPENDENT CALCIUM CHANNEL TYPE A SUBUNIT ALPHA-1"/>
    <property type="match status" value="1"/>
</dbReference>
<dbReference type="Gene3D" id="1.10.287.70">
    <property type="match status" value="4"/>
</dbReference>
<dbReference type="Pfam" id="PF16905">
    <property type="entry name" value="GPHH"/>
    <property type="match status" value="1"/>
</dbReference>
<keyword evidence="13" id="KW-0407">Ion channel</keyword>
<keyword evidence="11 17" id="KW-0472">Membrane</keyword>
<keyword evidence="2" id="KW-0813">Transport</keyword>
<keyword evidence="5 17" id="KW-0812">Transmembrane</keyword>
<keyword evidence="4 15" id="KW-0107">Calcium channel</keyword>
<evidence type="ECO:0000256" key="3">
    <source>
        <dbReference type="ARBA" id="ARBA00022568"/>
    </source>
</evidence>
<evidence type="ECO:0000256" key="6">
    <source>
        <dbReference type="ARBA" id="ARBA00022737"/>
    </source>
</evidence>
<evidence type="ECO:0000256" key="17">
    <source>
        <dbReference type="SAM" id="Phobius"/>
    </source>
</evidence>
<evidence type="ECO:0000256" key="16">
    <source>
        <dbReference type="SAM" id="MobiDB-lite"/>
    </source>
</evidence>
<organism evidence="20 21">
    <name type="scientific">Triparma laevis f. inornata</name>
    <dbReference type="NCBI Taxonomy" id="1714386"/>
    <lineage>
        <taxon>Eukaryota</taxon>
        <taxon>Sar</taxon>
        <taxon>Stramenopiles</taxon>
        <taxon>Ochrophyta</taxon>
        <taxon>Bolidophyceae</taxon>
        <taxon>Parmales</taxon>
        <taxon>Triparmaceae</taxon>
        <taxon>Triparma</taxon>
    </lineage>
</organism>
<sequence>MEPKRPKPATGPKRNTDNSRSQSTSTGQSAEKKSKAKNPLHPESPLSIAQANSLAGDSPDISFADIYSKKKSKPPLIPKSTPRSSSHLSEPTQLNCLSSLCKKFTSSRWFDRFILSAIMVNTVLMATEDPLAPPDPYRYAERTFLGIFFFEMVAKMLALGLGCGPGGYFNMAWNWLDFVVVLSAVLEEILFLLSDGEGGDDGGGLTVLRVIRVLRPLKTISSLPKLAAMINTMVNSIFPMFKAMLLLLMFCYIMAVFGNSFFRRELDFWTEEGSYMSFDNVFYAVLTIMQCVTLENWTEGALYPLQNSGRHYGCVLYFVVVILIGGFWLLNLAITVLTSEYEKARRQMEAEKYAEALNEPKDHEFGKANSLPVGETKIVVSQTVARTLIETSQTNSLHVGGVPPHNPHKHSSTSSSTSTPTTKSRAISTPPVITRGLPETEQVIVRRNDVPGMSPPVGSMRSNLDASIRDLNTSNLPQPPPLFRQQSEHDDLGPLKRFVGAKLSRIDECFESLSIVQKYHAFREEYTVPIIENPWFDTFIFSVIIANTVVLAMEEPFLDETTEQNLMFANEIFTFIFTIEMFLKQFSLGFKYFNENWNIFDMVIVWVSLAEKFPGVSGAMGDASALRALRVFRALRAVKAVKHLAAIQNIITVFEDASEEYVIFMMLLFLSIFIFVLTGMQVFSGSYEEGACAGSYEAGNWDSFYSSFVLIFRALTLDDWNTVAFGGVQCAKTNWTIFIFVSVWIVLGNFMLLNLFLAILIRSFERAKKARRYKKEEEKKRELEEQRQLEEKLQQNLSSSNESSLNSSANNTPQQTPGGSKRTVHMPTPEQVARRIGSVADKVLYVLHEDPERRRNSSVQNEEDHEMEEHLREDVDKGIHRLGDMLMSPFLRCNVWMRRKLKLGVEADQQAKLDGIVRTGRASSAAFEMTKHIQAVAASGDKAFMTAQLQAHRESDVSGRHNELVDDVPVHGTSLYCFPHHNKFRIICHEVAHHKYFNNFIILCIILSSTCLALENPDTDAKTMEVLKATDKIFTYFRIICHEVAHHKYFNNFIILCIILSSTCLALENPDTDAKTMEVLKATDKIFTYVFTFEMTTKVIALGFVKTETAYLKISWNQLDFLIVVSSLLDLLLTEISLEVDISFLKVIRLLRVLRPLRAVKRNKNMAMAVAAIIGSFMSVVNVAVLLAMIFGVFSILGLGLFGGTYWHCNDSGKVTKDACEGVFTVMYNHTFANDTVTKVHLEMERVWQNEDQNFDTFFNSFRTLFNVATLEGWYVIASRTTNIQEVGVAPDPDVVTKPYMFFFVIFICLANFMGLGLFVGVLCDHFSDESEHGNSLISEEQRLWIETQKSVLFSTAVVRARAPTNPFRKWCWNFIRTKRFNITVTFLIIGSVILTSMNYEGETEAYVRSLAFVNTIFTVFFALEAFFKLVGDGPKIYFKRLSCCFDFFLMAGSVSDDCFDIAGGNANILFVLRIFRVFRVSRLLRLLGPNSSTRELMKIIVYSLPSVWNIAALLFMLFFTYAILGTALFGDTNYDDGVGDWYNPNMGSNPGQYSPGVNPNANFRHFGTALTTLFRISTGENWQYLMEDCGRDNSYNSNLMTTFYFFTFIIICQYITLNLFVAVLLENFNVVKKETKEQEVFKDEMQKFVEVWAVCDPDATQFISVHQLPFIVTSLNKPLGLGKKATQKDIERLLWECDIPIYRFIETREDGEVEKSNKVYYKDVLFRLCKHGFGKGRAEAMSHSQDAQPKNPALELLRKERLIFSTREYIAVSKICKVIVRRQGKSLGDSFLDVIMTAAKIKQRELANEALGEMFDDQPKKKRDALSNLISRLAHQMR</sequence>
<feature type="transmembrane region" description="Helical" evidence="17">
    <location>
        <begin position="1406"/>
        <end position="1426"/>
    </location>
</feature>
<feature type="transmembrane region" description="Helical" evidence="17">
    <location>
        <begin position="109"/>
        <end position="127"/>
    </location>
</feature>
<feature type="region of interest" description="Disordered" evidence="16">
    <location>
        <begin position="1"/>
        <end position="53"/>
    </location>
</feature>
<keyword evidence="7 14" id="KW-0106">Calcium</keyword>
<feature type="transmembrane region" description="Helical" evidence="17">
    <location>
        <begin position="147"/>
        <end position="168"/>
    </location>
</feature>
<gene>
    <name evidence="20" type="ORF">TL16_g04128</name>
</gene>
<feature type="transmembrane region" description="Helical" evidence="17">
    <location>
        <begin position="1604"/>
        <end position="1626"/>
    </location>
</feature>
<feature type="domain" description="Voltage-dependent L-type calcium channel IQ-associated" evidence="19">
    <location>
        <begin position="1648"/>
        <end position="1693"/>
    </location>
</feature>
<keyword evidence="6" id="KW-0677">Repeat</keyword>
<name>A0A9W7A9L0_9STRA</name>
<dbReference type="SUPFAM" id="SSF81324">
    <property type="entry name" value="Voltage-gated potassium channels"/>
    <property type="match status" value="4"/>
</dbReference>
<dbReference type="InterPro" id="IPR005821">
    <property type="entry name" value="Ion_trans_dom"/>
</dbReference>
<comment type="caution">
    <text evidence="20">The sequence shown here is derived from an EMBL/GenBank/DDBJ whole genome shotgun (WGS) entry which is preliminary data.</text>
</comment>
<keyword evidence="3 15" id="KW-0109">Calcium transport</keyword>
<dbReference type="InterPro" id="IPR031649">
    <property type="entry name" value="GPHH_dom"/>
</dbReference>
<feature type="binding site" evidence="14">
    <location>
        <position position="295"/>
    </location>
    <ligand>
        <name>Ca(2+)</name>
        <dbReference type="ChEBI" id="CHEBI:29108"/>
    </ligand>
</feature>
<dbReference type="GO" id="GO:0098703">
    <property type="term" value="P:calcium ion import across plasma membrane"/>
    <property type="evidence" value="ECO:0007669"/>
    <property type="project" value="TreeGrafter"/>
</dbReference>
<reference evidence="21" key="1">
    <citation type="journal article" date="2023" name="Commun. Biol.">
        <title>Genome analysis of Parmales, the sister group of diatoms, reveals the evolutionary specialization of diatoms from phago-mixotrophs to photoautotrophs.</title>
        <authorList>
            <person name="Ban H."/>
            <person name="Sato S."/>
            <person name="Yoshikawa S."/>
            <person name="Yamada K."/>
            <person name="Nakamura Y."/>
            <person name="Ichinomiya M."/>
            <person name="Sato N."/>
            <person name="Blanc-Mathieu R."/>
            <person name="Endo H."/>
            <person name="Kuwata A."/>
            <person name="Ogata H."/>
        </authorList>
    </citation>
    <scope>NUCLEOTIDE SEQUENCE [LARGE SCALE GENOMIC DNA]</scope>
</reference>
<comment type="similarity">
    <text evidence="15">Belongs to the calcium channel alpha-1 subunit (TC 1.A.1.11) family.</text>
</comment>
<evidence type="ECO:0000256" key="2">
    <source>
        <dbReference type="ARBA" id="ARBA00022448"/>
    </source>
</evidence>
<feature type="domain" description="Ion transport" evidence="18">
    <location>
        <begin position="1047"/>
        <end position="1333"/>
    </location>
</feature>
<keyword evidence="10" id="KW-0406">Ion transport</keyword>
<evidence type="ECO:0000256" key="15">
    <source>
        <dbReference type="RuleBase" id="RU003808"/>
    </source>
</evidence>
<feature type="compositionally biased region" description="Low complexity" evidence="16">
    <location>
        <begin position="794"/>
        <end position="811"/>
    </location>
</feature>
<evidence type="ECO:0000256" key="9">
    <source>
        <dbReference type="ARBA" id="ARBA00022989"/>
    </source>
</evidence>
<evidence type="ECO:0000256" key="11">
    <source>
        <dbReference type="ARBA" id="ARBA00023136"/>
    </source>
</evidence>
<dbReference type="GO" id="GO:0005891">
    <property type="term" value="C:voltage-gated calcium channel complex"/>
    <property type="evidence" value="ECO:0007669"/>
    <property type="project" value="InterPro"/>
</dbReference>
<feature type="compositionally biased region" description="Polar residues" evidence="16">
    <location>
        <begin position="18"/>
        <end position="29"/>
    </location>
</feature>
<feature type="transmembrane region" description="Helical" evidence="17">
    <location>
        <begin position="1500"/>
        <end position="1525"/>
    </location>
</feature>
<protein>
    <submittedName>
        <fullName evidence="20">Uncharacterized protein</fullName>
    </submittedName>
</protein>
<dbReference type="FunFam" id="1.20.120.350:FF:000009">
    <property type="entry name" value="Voltage-dependent T-type calcium channel subunit alpha"/>
    <property type="match status" value="1"/>
</dbReference>
<feature type="region of interest" description="Disordered" evidence="16">
    <location>
        <begin position="394"/>
        <end position="431"/>
    </location>
</feature>
<evidence type="ECO:0000256" key="1">
    <source>
        <dbReference type="ARBA" id="ARBA00004141"/>
    </source>
</evidence>
<feature type="transmembrane region" description="Helical" evidence="17">
    <location>
        <begin position="243"/>
        <end position="262"/>
    </location>
</feature>
<feature type="transmembrane region" description="Helical" evidence="17">
    <location>
        <begin position="1300"/>
        <end position="1324"/>
    </location>
</feature>
<keyword evidence="14" id="KW-0479">Metal-binding</keyword>
<feature type="transmembrane region" description="Helical" evidence="17">
    <location>
        <begin position="735"/>
        <end position="761"/>
    </location>
</feature>
<feature type="compositionally biased region" description="Low complexity" evidence="16">
    <location>
        <begin position="412"/>
        <end position="424"/>
    </location>
</feature>
<evidence type="ECO:0000259" key="18">
    <source>
        <dbReference type="Pfam" id="PF00520"/>
    </source>
</evidence>
<accession>A0A9W7A9L0</accession>
<evidence type="ECO:0000256" key="10">
    <source>
        <dbReference type="ARBA" id="ARBA00023065"/>
    </source>
</evidence>
<feature type="domain" description="Ion transport" evidence="18">
    <location>
        <begin position="533"/>
        <end position="770"/>
    </location>
</feature>
<feature type="transmembrane region" description="Helical" evidence="17">
    <location>
        <begin position="1166"/>
        <end position="1197"/>
    </location>
</feature>
<feature type="transmembrane region" description="Helical" evidence="17">
    <location>
        <begin position="1381"/>
        <end position="1400"/>
    </location>
</feature>
<dbReference type="Proteomes" id="UP001162640">
    <property type="component" value="Unassembled WGS sequence"/>
</dbReference>
<feature type="transmembrane region" description="Helical" evidence="17">
    <location>
        <begin position="1049"/>
        <end position="1067"/>
    </location>
</feature>
<feature type="domain" description="Ion transport" evidence="18">
    <location>
        <begin position="1380"/>
        <end position="1636"/>
    </location>
</feature>
<dbReference type="EMBL" id="BLQM01000112">
    <property type="protein sequence ID" value="GMH65153.1"/>
    <property type="molecule type" value="Genomic_DNA"/>
</dbReference>
<evidence type="ECO:0000313" key="21">
    <source>
        <dbReference type="Proteomes" id="UP001162640"/>
    </source>
</evidence>
<evidence type="ECO:0000256" key="4">
    <source>
        <dbReference type="ARBA" id="ARBA00022673"/>
    </source>
</evidence>
<dbReference type="Gene3D" id="1.20.120.350">
    <property type="entry name" value="Voltage-gated potassium channels. Chain C"/>
    <property type="match status" value="5"/>
</dbReference>
<evidence type="ECO:0000259" key="19">
    <source>
        <dbReference type="Pfam" id="PF16905"/>
    </source>
</evidence>
<feature type="transmembrane region" description="Helical" evidence="17">
    <location>
        <begin position="315"/>
        <end position="338"/>
    </location>
</feature>
<dbReference type="Pfam" id="PF00520">
    <property type="entry name" value="Ion_trans"/>
    <property type="match status" value="4"/>
</dbReference>
<feature type="transmembrane region" description="Helical" evidence="17">
    <location>
        <begin position="1087"/>
        <end position="1105"/>
    </location>
</feature>
<evidence type="ECO:0000256" key="12">
    <source>
        <dbReference type="ARBA" id="ARBA00023180"/>
    </source>
</evidence>
<dbReference type="InterPro" id="IPR002077">
    <property type="entry name" value="VDCCAlpha1"/>
</dbReference>
<feature type="region of interest" description="Disordered" evidence="16">
    <location>
        <begin position="775"/>
        <end position="825"/>
    </location>
</feature>
<feature type="transmembrane region" description="Helical" evidence="17">
    <location>
        <begin position="661"/>
        <end position="680"/>
    </location>
</feature>
<evidence type="ECO:0000256" key="5">
    <source>
        <dbReference type="ARBA" id="ARBA00022692"/>
    </source>
</evidence>
<feature type="domain" description="Ion transport" evidence="18">
    <location>
        <begin position="107"/>
        <end position="347"/>
    </location>
</feature>
<keyword evidence="8 15" id="KW-0851">Voltage-gated channel</keyword>
<proteinExistence type="inferred from homology"/>
<dbReference type="InterPro" id="IPR050599">
    <property type="entry name" value="VDCC_alpha-1_subunit"/>
</dbReference>
<evidence type="ECO:0000256" key="13">
    <source>
        <dbReference type="ARBA" id="ARBA00023303"/>
    </source>
</evidence>